<dbReference type="InterPro" id="IPR014044">
    <property type="entry name" value="CAP_dom"/>
</dbReference>
<dbReference type="AlphaFoldDB" id="A0A0B1S924"/>
<evidence type="ECO:0000313" key="3">
    <source>
        <dbReference type="Proteomes" id="UP000053660"/>
    </source>
</evidence>
<protein>
    <recommendedName>
        <fullName evidence="1">SCP domain-containing protein</fullName>
    </recommendedName>
</protein>
<name>A0A0B1S924_OESDE</name>
<organism evidence="2 3">
    <name type="scientific">Oesophagostomum dentatum</name>
    <name type="common">Nodular worm</name>
    <dbReference type="NCBI Taxonomy" id="61180"/>
    <lineage>
        <taxon>Eukaryota</taxon>
        <taxon>Metazoa</taxon>
        <taxon>Ecdysozoa</taxon>
        <taxon>Nematoda</taxon>
        <taxon>Chromadorea</taxon>
        <taxon>Rhabditida</taxon>
        <taxon>Rhabditina</taxon>
        <taxon>Rhabditomorpha</taxon>
        <taxon>Strongyloidea</taxon>
        <taxon>Strongylidae</taxon>
        <taxon>Oesophagostomum</taxon>
    </lineage>
</organism>
<dbReference type="EMBL" id="KN589773">
    <property type="protein sequence ID" value="KHJ81439.1"/>
    <property type="molecule type" value="Genomic_DNA"/>
</dbReference>
<dbReference type="OrthoDB" id="5874910at2759"/>
<evidence type="ECO:0000259" key="1">
    <source>
        <dbReference type="Pfam" id="PF00188"/>
    </source>
</evidence>
<dbReference type="Gene3D" id="3.40.33.10">
    <property type="entry name" value="CAP"/>
    <property type="match status" value="1"/>
</dbReference>
<sequence>MMYVTYFANKKNSPTSFTQMAWARSSKIGCGIGDCGTSTVVVCRYREKGNIIDQSVWQVGNPCSACIYGCSSASPYLCANSP</sequence>
<proteinExistence type="predicted"/>
<keyword evidence="3" id="KW-1185">Reference proteome</keyword>
<gene>
    <name evidence="2" type="ORF">OESDEN_18875</name>
</gene>
<dbReference type="Proteomes" id="UP000053660">
    <property type="component" value="Unassembled WGS sequence"/>
</dbReference>
<accession>A0A0B1S924</accession>
<dbReference type="Pfam" id="PF00188">
    <property type="entry name" value="CAP"/>
    <property type="match status" value="1"/>
</dbReference>
<feature type="domain" description="SCP" evidence="1">
    <location>
        <begin position="11"/>
        <end position="45"/>
    </location>
</feature>
<dbReference type="InterPro" id="IPR035940">
    <property type="entry name" value="CAP_sf"/>
</dbReference>
<dbReference type="SUPFAM" id="SSF55797">
    <property type="entry name" value="PR-1-like"/>
    <property type="match status" value="1"/>
</dbReference>
<reference evidence="2 3" key="1">
    <citation type="submission" date="2014-03" db="EMBL/GenBank/DDBJ databases">
        <title>Draft genome of the hookworm Oesophagostomum dentatum.</title>
        <authorList>
            <person name="Mitreva M."/>
        </authorList>
    </citation>
    <scope>NUCLEOTIDE SEQUENCE [LARGE SCALE GENOMIC DNA]</scope>
    <source>
        <strain evidence="2 3">OD-Hann</strain>
    </source>
</reference>
<evidence type="ECO:0000313" key="2">
    <source>
        <dbReference type="EMBL" id="KHJ81439.1"/>
    </source>
</evidence>